<comment type="caution">
    <text evidence="5">The sequence shown here is derived from an EMBL/GenBank/DDBJ whole genome shotgun (WGS) entry which is preliminary data.</text>
</comment>
<accession>A0A923MTE0</accession>
<proteinExistence type="inferred from homology"/>
<dbReference type="Proteomes" id="UP000608513">
    <property type="component" value="Unassembled WGS sequence"/>
</dbReference>
<dbReference type="PANTHER" id="PTHR47235">
    <property type="entry name" value="BLR6548 PROTEIN"/>
    <property type="match status" value="1"/>
</dbReference>
<dbReference type="RefSeq" id="WP_187077170.1">
    <property type="nucleotide sequence ID" value="NZ_JACORT010000006.1"/>
</dbReference>
<evidence type="ECO:0000256" key="2">
    <source>
        <dbReference type="ARBA" id="ARBA00022729"/>
    </source>
</evidence>
<dbReference type="Gene3D" id="3.40.50.2300">
    <property type="match status" value="2"/>
</dbReference>
<name>A0A923MTE0_9BURK</name>
<comment type="similarity">
    <text evidence="1">Belongs to the leucine-binding protein family.</text>
</comment>
<keyword evidence="6" id="KW-1185">Reference proteome</keyword>
<dbReference type="InterPro" id="IPR028082">
    <property type="entry name" value="Peripla_BP_I"/>
</dbReference>
<keyword evidence="2 3" id="KW-0732">Signal</keyword>
<dbReference type="AlphaFoldDB" id="A0A923MTE0"/>
<feature type="signal peptide" evidence="3">
    <location>
        <begin position="1"/>
        <end position="32"/>
    </location>
</feature>
<dbReference type="CDD" id="cd06326">
    <property type="entry name" value="PBP1_ABC_ligand_binding-like"/>
    <property type="match status" value="1"/>
</dbReference>
<evidence type="ECO:0000259" key="4">
    <source>
        <dbReference type="Pfam" id="PF13458"/>
    </source>
</evidence>
<evidence type="ECO:0000256" key="1">
    <source>
        <dbReference type="ARBA" id="ARBA00010062"/>
    </source>
</evidence>
<feature type="chain" id="PRO_5037249911" evidence="3">
    <location>
        <begin position="33"/>
        <end position="381"/>
    </location>
</feature>
<sequence>MLGTRRQDQPALLARRSLLAAACALPFARARAAAPAPIRIGQCLPLTGPLGPVVRPIAEGQKLMIDAVNAQGGVHGAPVELVTLDDAAQPARTAELTQKLLDEGVASLFGYAFVPGLVRTLPLLDERRVPLLGIYNGADIVRKEPHPWLFTTTASLRDEIAAMVRTLATLNTRKLAVAYQNNELGRFMLPQIDAVAAEHQVALAAKVAVEPDGSNALAATAAVAKAEPQAVLLLAGGAAVLGFMKALPPGARVPVYALSLAGTSALLEQLGPVARGMAFTQVVPYPMRQVTPLTRRFGAAVSAAGLAPTYDRMWGYLNASVLVEVLRRAGPKPTAAAVQATLEKLPDLDLGGYRLAWGEHRRHGSSFVEITMVDAGGKFIR</sequence>
<dbReference type="InterPro" id="IPR028081">
    <property type="entry name" value="Leu-bd"/>
</dbReference>
<protein>
    <submittedName>
        <fullName evidence="5">ABC transporter substrate-binding protein</fullName>
    </submittedName>
</protein>
<evidence type="ECO:0000313" key="6">
    <source>
        <dbReference type="Proteomes" id="UP000608513"/>
    </source>
</evidence>
<organism evidence="5 6">
    <name type="scientific">Ramlibacter cellulosilyticus</name>
    <dbReference type="NCBI Taxonomy" id="2764187"/>
    <lineage>
        <taxon>Bacteria</taxon>
        <taxon>Pseudomonadati</taxon>
        <taxon>Pseudomonadota</taxon>
        <taxon>Betaproteobacteria</taxon>
        <taxon>Burkholderiales</taxon>
        <taxon>Comamonadaceae</taxon>
        <taxon>Ramlibacter</taxon>
    </lineage>
</organism>
<gene>
    <name evidence="5" type="ORF">H8N03_15885</name>
</gene>
<dbReference type="SUPFAM" id="SSF53822">
    <property type="entry name" value="Periplasmic binding protein-like I"/>
    <property type="match status" value="1"/>
</dbReference>
<dbReference type="Pfam" id="PF13458">
    <property type="entry name" value="Peripla_BP_6"/>
    <property type="match status" value="1"/>
</dbReference>
<reference evidence="5" key="1">
    <citation type="submission" date="2020-08" db="EMBL/GenBank/DDBJ databases">
        <title>Ramlibacter sp. USB13 16S ribosomal RNA gene genome sequencing and assembly.</title>
        <authorList>
            <person name="Kang M."/>
        </authorList>
    </citation>
    <scope>NUCLEOTIDE SEQUENCE</scope>
    <source>
        <strain evidence="5">USB13</strain>
    </source>
</reference>
<evidence type="ECO:0000313" key="5">
    <source>
        <dbReference type="EMBL" id="MBC5784428.1"/>
    </source>
</evidence>
<feature type="domain" description="Leucine-binding protein" evidence="4">
    <location>
        <begin position="37"/>
        <end position="377"/>
    </location>
</feature>
<dbReference type="PANTHER" id="PTHR47235:SF1">
    <property type="entry name" value="BLR6548 PROTEIN"/>
    <property type="match status" value="1"/>
</dbReference>
<dbReference type="EMBL" id="JACORT010000006">
    <property type="protein sequence ID" value="MBC5784428.1"/>
    <property type="molecule type" value="Genomic_DNA"/>
</dbReference>
<evidence type="ECO:0000256" key="3">
    <source>
        <dbReference type="SAM" id="SignalP"/>
    </source>
</evidence>